<organism evidence="2 3">
    <name type="scientific">Colletotrichum lupini</name>
    <dbReference type="NCBI Taxonomy" id="145971"/>
    <lineage>
        <taxon>Eukaryota</taxon>
        <taxon>Fungi</taxon>
        <taxon>Dikarya</taxon>
        <taxon>Ascomycota</taxon>
        <taxon>Pezizomycotina</taxon>
        <taxon>Sordariomycetes</taxon>
        <taxon>Hypocreomycetidae</taxon>
        <taxon>Glomerellales</taxon>
        <taxon>Glomerellaceae</taxon>
        <taxon>Colletotrichum</taxon>
        <taxon>Colletotrichum acutatum species complex</taxon>
    </lineage>
</organism>
<protein>
    <submittedName>
        <fullName evidence="2">Uncharacterized protein</fullName>
    </submittedName>
</protein>
<dbReference type="GeneID" id="73336678"/>
<dbReference type="Proteomes" id="UP000830671">
    <property type="component" value="Chromosome 2"/>
</dbReference>
<evidence type="ECO:0000313" key="2">
    <source>
        <dbReference type="EMBL" id="UQC77171.1"/>
    </source>
</evidence>
<proteinExistence type="predicted"/>
<reference evidence="2" key="1">
    <citation type="journal article" date="2021" name="Mol. Plant Microbe Interact.">
        <title>Complete Genome Sequence of the Plant-Pathogenic Fungus Colletotrichum lupini.</title>
        <authorList>
            <person name="Baroncelli R."/>
            <person name="Pensec F."/>
            <person name="Da Lio D."/>
            <person name="Boufleur T."/>
            <person name="Vicente I."/>
            <person name="Sarrocco S."/>
            <person name="Picot A."/>
            <person name="Baraldi E."/>
            <person name="Sukno S."/>
            <person name="Thon M."/>
            <person name="Le Floch G."/>
        </authorList>
    </citation>
    <scope>NUCLEOTIDE SEQUENCE</scope>
    <source>
        <strain evidence="2">IMI 504893</strain>
    </source>
</reference>
<dbReference type="KEGG" id="clup:CLUP02_02638"/>
<accession>A0A9Q8SHS7</accession>
<feature type="region of interest" description="Disordered" evidence="1">
    <location>
        <begin position="17"/>
        <end position="37"/>
    </location>
</feature>
<sequence>MGTLPLDSPSILSHSLFVDPPSLPPPSLIRRPTERTDHKEIKTRNLEEPPGRLSRWKRRGSPLDWRCSNTGWHESLMYATTCDAEKGKKAAPRKRKRGEDGYLLGYSEGLGLDNLDTYLQSTLSLGRCGGLCQSARGRVPEKAGFVTSRWFYCIDRVACLLAAVAAFG</sequence>
<name>A0A9Q8SHS7_9PEZI</name>
<dbReference type="AlphaFoldDB" id="A0A9Q8SHS7"/>
<dbReference type="EMBL" id="CP019474">
    <property type="protein sequence ID" value="UQC77171.1"/>
    <property type="molecule type" value="Genomic_DNA"/>
</dbReference>
<keyword evidence="3" id="KW-1185">Reference proteome</keyword>
<gene>
    <name evidence="2" type="ORF">CLUP02_02638</name>
</gene>
<evidence type="ECO:0000256" key="1">
    <source>
        <dbReference type="SAM" id="MobiDB-lite"/>
    </source>
</evidence>
<dbReference type="RefSeq" id="XP_049138811.1">
    <property type="nucleotide sequence ID" value="XM_049281668.1"/>
</dbReference>
<evidence type="ECO:0000313" key="3">
    <source>
        <dbReference type="Proteomes" id="UP000830671"/>
    </source>
</evidence>